<evidence type="ECO:0000256" key="1">
    <source>
        <dbReference type="SAM" id="Phobius"/>
    </source>
</evidence>
<keyword evidence="1" id="KW-0812">Transmembrane</keyword>
<sequence>MKRAIKIVCIIVVLIGIFMITSNIDHLEKVKANTNPQVIEAQRGTYMSGANYLVGKHSSGDNSIYCGSMIAVTIDPSKTYYCQLKVDGSSVRGSAAIENLSGYYESYNTPYGDSQWFEWTLYSQLKNANPTLTTTTINNQVFSEVSGENVLQLNGSVLDLDNGDLLQIKYSIDSLNDHQKKVIP</sequence>
<evidence type="ECO:0000313" key="2">
    <source>
        <dbReference type="EMBL" id="MFD1736252.1"/>
    </source>
</evidence>
<keyword evidence="1" id="KW-1133">Transmembrane helix</keyword>
<comment type="caution">
    <text evidence="2">The sequence shown here is derived from an EMBL/GenBank/DDBJ whole genome shotgun (WGS) entry which is preliminary data.</text>
</comment>
<gene>
    <name evidence="2" type="ORF">ACFSCX_06695</name>
</gene>
<feature type="transmembrane region" description="Helical" evidence="1">
    <location>
        <begin position="7"/>
        <end position="24"/>
    </location>
</feature>
<accession>A0ABW4LMC7</accession>
<keyword evidence="3" id="KW-1185">Reference proteome</keyword>
<proteinExistence type="predicted"/>
<dbReference type="Proteomes" id="UP001597214">
    <property type="component" value="Unassembled WGS sequence"/>
</dbReference>
<evidence type="ECO:0000313" key="3">
    <source>
        <dbReference type="Proteomes" id="UP001597214"/>
    </source>
</evidence>
<reference evidence="3" key="1">
    <citation type="journal article" date="2019" name="Int. J. Syst. Evol. Microbiol.">
        <title>The Global Catalogue of Microorganisms (GCM) 10K type strain sequencing project: providing services to taxonomists for standard genome sequencing and annotation.</title>
        <authorList>
            <consortium name="The Broad Institute Genomics Platform"/>
            <consortium name="The Broad Institute Genome Sequencing Center for Infectious Disease"/>
            <person name="Wu L."/>
            <person name="Ma J."/>
        </authorList>
    </citation>
    <scope>NUCLEOTIDE SEQUENCE [LARGE SCALE GENOMIC DNA]</scope>
    <source>
        <strain evidence="3">CCUG 49339</strain>
    </source>
</reference>
<protein>
    <submittedName>
        <fullName evidence="2">Uncharacterized protein</fullName>
    </submittedName>
</protein>
<dbReference type="RefSeq" id="WP_377927399.1">
    <property type="nucleotide sequence ID" value="NZ_JBHUEM010000005.1"/>
</dbReference>
<name>A0ABW4LMC7_9BACI</name>
<dbReference type="EMBL" id="JBHUEM010000005">
    <property type="protein sequence ID" value="MFD1736252.1"/>
    <property type="molecule type" value="Genomic_DNA"/>
</dbReference>
<organism evidence="2 3">
    <name type="scientific">Bacillus salitolerans</name>
    <dbReference type="NCBI Taxonomy" id="1437434"/>
    <lineage>
        <taxon>Bacteria</taxon>
        <taxon>Bacillati</taxon>
        <taxon>Bacillota</taxon>
        <taxon>Bacilli</taxon>
        <taxon>Bacillales</taxon>
        <taxon>Bacillaceae</taxon>
        <taxon>Bacillus</taxon>
    </lineage>
</organism>
<keyword evidence="1" id="KW-0472">Membrane</keyword>